<evidence type="ECO:0000256" key="11">
    <source>
        <dbReference type="ARBA" id="ARBA00069325"/>
    </source>
</evidence>
<accession>A0AA52EGU3</accession>
<dbReference type="InterPro" id="IPR042118">
    <property type="entry name" value="QueA_dom1"/>
</dbReference>
<evidence type="ECO:0000256" key="7">
    <source>
        <dbReference type="ARBA" id="ARBA00022785"/>
    </source>
</evidence>
<reference evidence="14" key="1">
    <citation type="submission" date="2023-04" db="EMBL/GenBank/DDBJ databases">
        <title>Complete genome sequence of Temperatibacter marinus.</title>
        <authorList>
            <person name="Rong J.-C."/>
            <person name="Yi M.-L."/>
            <person name="Zhao Q."/>
        </authorList>
    </citation>
    <scope>NUCLEOTIDE SEQUENCE</scope>
    <source>
        <strain evidence="14">NBRC 110045</strain>
    </source>
</reference>
<comment type="similarity">
    <text evidence="9 13">Belongs to the QueA family.</text>
</comment>
<comment type="subunit">
    <text evidence="3 13">Monomer.</text>
</comment>
<dbReference type="InterPro" id="IPR036100">
    <property type="entry name" value="QueA_sf"/>
</dbReference>
<dbReference type="AlphaFoldDB" id="A0AA52EGU3"/>
<dbReference type="Gene3D" id="2.40.10.240">
    <property type="entry name" value="QueA-like"/>
    <property type="match status" value="1"/>
</dbReference>
<dbReference type="RefSeq" id="WP_310798098.1">
    <property type="nucleotide sequence ID" value="NZ_CP123872.1"/>
</dbReference>
<dbReference type="SUPFAM" id="SSF111337">
    <property type="entry name" value="QueA-like"/>
    <property type="match status" value="1"/>
</dbReference>
<protein>
    <recommendedName>
        <fullName evidence="11 13">S-adenosylmethionine:tRNA ribosyltransferase-isomerase</fullName>
        <ecNumber evidence="10 13">2.4.99.17</ecNumber>
    </recommendedName>
    <alternativeName>
        <fullName evidence="12 13">Queuosine biosynthesis protein QueA</fullName>
    </alternativeName>
</protein>
<comment type="catalytic activity">
    <reaction evidence="8 13">
        <text>7-aminomethyl-7-carbaguanosine(34) in tRNA + S-adenosyl-L-methionine = epoxyqueuosine(34) in tRNA + adenine + L-methionine + 2 H(+)</text>
        <dbReference type="Rhea" id="RHEA:32155"/>
        <dbReference type="Rhea" id="RHEA-COMP:10342"/>
        <dbReference type="Rhea" id="RHEA-COMP:18582"/>
        <dbReference type="ChEBI" id="CHEBI:15378"/>
        <dbReference type="ChEBI" id="CHEBI:16708"/>
        <dbReference type="ChEBI" id="CHEBI:57844"/>
        <dbReference type="ChEBI" id="CHEBI:59789"/>
        <dbReference type="ChEBI" id="CHEBI:82833"/>
        <dbReference type="ChEBI" id="CHEBI:194443"/>
        <dbReference type="EC" id="2.4.99.17"/>
    </reaction>
</comment>
<comment type="subcellular location">
    <subcellularLocation>
        <location evidence="1 13">Cytoplasm</location>
    </subcellularLocation>
</comment>
<evidence type="ECO:0000313" key="14">
    <source>
        <dbReference type="EMBL" id="WND02262.1"/>
    </source>
</evidence>
<dbReference type="NCBIfam" id="NF001140">
    <property type="entry name" value="PRK00147.1"/>
    <property type="match status" value="1"/>
</dbReference>
<dbReference type="PANTHER" id="PTHR30307:SF0">
    <property type="entry name" value="S-ADENOSYLMETHIONINE:TRNA RIBOSYLTRANSFERASE-ISOMERASE"/>
    <property type="match status" value="1"/>
</dbReference>
<gene>
    <name evidence="13 14" type="primary">queA</name>
    <name evidence="14" type="ORF">QGN29_11950</name>
</gene>
<organism evidence="14 15">
    <name type="scientific">Temperatibacter marinus</name>
    <dbReference type="NCBI Taxonomy" id="1456591"/>
    <lineage>
        <taxon>Bacteria</taxon>
        <taxon>Pseudomonadati</taxon>
        <taxon>Pseudomonadota</taxon>
        <taxon>Alphaproteobacteria</taxon>
        <taxon>Kordiimonadales</taxon>
        <taxon>Temperatibacteraceae</taxon>
        <taxon>Temperatibacter</taxon>
    </lineage>
</organism>
<dbReference type="GO" id="GO:0005737">
    <property type="term" value="C:cytoplasm"/>
    <property type="evidence" value="ECO:0007669"/>
    <property type="project" value="UniProtKB-SubCell"/>
</dbReference>
<evidence type="ECO:0000313" key="15">
    <source>
        <dbReference type="Proteomes" id="UP001268683"/>
    </source>
</evidence>
<name>A0AA52EGU3_9PROT</name>
<evidence type="ECO:0000256" key="6">
    <source>
        <dbReference type="ARBA" id="ARBA00022691"/>
    </source>
</evidence>
<evidence type="ECO:0000256" key="5">
    <source>
        <dbReference type="ARBA" id="ARBA00022679"/>
    </source>
</evidence>
<comment type="function">
    <text evidence="13">Transfers and isomerizes the ribose moiety from AdoMet to the 7-aminomethyl group of 7-deazaguanine (preQ1-tRNA) to give epoxyqueuosine (oQ-tRNA).</text>
</comment>
<dbReference type="InterPro" id="IPR003699">
    <property type="entry name" value="QueA"/>
</dbReference>
<keyword evidence="7 13" id="KW-0671">Queuosine biosynthesis</keyword>
<dbReference type="KEGG" id="tmk:QGN29_11950"/>
<evidence type="ECO:0000256" key="9">
    <source>
        <dbReference type="ARBA" id="ARBA00061210"/>
    </source>
</evidence>
<evidence type="ECO:0000256" key="13">
    <source>
        <dbReference type="HAMAP-Rule" id="MF_00113"/>
    </source>
</evidence>
<evidence type="ECO:0000256" key="8">
    <source>
        <dbReference type="ARBA" id="ARBA00052751"/>
    </source>
</evidence>
<dbReference type="FunFam" id="3.40.1780.10:FF:000001">
    <property type="entry name" value="S-adenosylmethionine:tRNA ribosyltransferase-isomerase"/>
    <property type="match status" value="1"/>
</dbReference>
<sequence>MDIQLFDFELPNSAIALRPVSPRDHAKQLIIKPEASERLTTDRVGNLAEHIETGDLLVFNDTRVIPARLHGKRGEAKMEITLHKRESENSWWVFAKPAKKARLGDHLTFGTLTGEVMALGEAGERLVTFHVQEDKMTEALEVSGVMPLPPYIAAQRAVDERDKEDYQTLFAEKDGAVAAPTAGLHFTEDMMTALTEKGVKTAAVTLHVGAGTFLPVKVEDTTHHKMHSEYGEVTPEVAALINETKKNGKKVIAVGTTSLRVLESATDEDGVTHPFKADTEIFISPGYKFKCIDVLMTNFHLPKSTLFMLVSAFCGLELMQEAYQQAIDQQYRFYSYGDSSLLFRALGNGIGE</sequence>
<dbReference type="Gene3D" id="3.40.1780.10">
    <property type="entry name" value="QueA-like"/>
    <property type="match status" value="1"/>
</dbReference>
<comment type="pathway">
    <text evidence="2 13">tRNA modification; tRNA-queuosine biosynthesis.</text>
</comment>
<evidence type="ECO:0000256" key="12">
    <source>
        <dbReference type="ARBA" id="ARBA00076160"/>
    </source>
</evidence>
<dbReference type="InterPro" id="IPR042119">
    <property type="entry name" value="QueA_dom2"/>
</dbReference>
<keyword evidence="6 13" id="KW-0949">S-adenosyl-L-methionine</keyword>
<evidence type="ECO:0000256" key="1">
    <source>
        <dbReference type="ARBA" id="ARBA00004496"/>
    </source>
</evidence>
<dbReference type="Proteomes" id="UP001268683">
    <property type="component" value="Chromosome"/>
</dbReference>
<dbReference type="EMBL" id="CP123872">
    <property type="protein sequence ID" value="WND02262.1"/>
    <property type="molecule type" value="Genomic_DNA"/>
</dbReference>
<keyword evidence="5 13" id="KW-0808">Transferase</keyword>
<dbReference type="GO" id="GO:0051075">
    <property type="term" value="F:S-adenosylmethionine:tRNA ribosyltransferase-isomerase activity"/>
    <property type="evidence" value="ECO:0007669"/>
    <property type="project" value="UniProtKB-EC"/>
</dbReference>
<proteinExistence type="inferred from homology"/>
<dbReference type="Pfam" id="PF02547">
    <property type="entry name" value="Queuosine_synth"/>
    <property type="match status" value="1"/>
</dbReference>
<evidence type="ECO:0000256" key="3">
    <source>
        <dbReference type="ARBA" id="ARBA00011245"/>
    </source>
</evidence>
<keyword evidence="4 13" id="KW-0963">Cytoplasm</keyword>
<dbReference type="GO" id="GO:0008616">
    <property type="term" value="P:tRNA queuosine(34) biosynthetic process"/>
    <property type="evidence" value="ECO:0007669"/>
    <property type="project" value="UniProtKB-UniRule"/>
</dbReference>
<evidence type="ECO:0000256" key="4">
    <source>
        <dbReference type="ARBA" id="ARBA00022490"/>
    </source>
</evidence>
<dbReference type="NCBIfam" id="TIGR00113">
    <property type="entry name" value="queA"/>
    <property type="match status" value="1"/>
</dbReference>
<keyword evidence="14" id="KW-0328">Glycosyltransferase</keyword>
<evidence type="ECO:0000256" key="10">
    <source>
        <dbReference type="ARBA" id="ARBA00066503"/>
    </source>
</evidence>
<dbReference type="EC" id="2.4.99.17" evidence="10 13"/>
<keyword evidence="15" id="KW-1185">Reference proteome</keyword>
<dbReference type="HAMAP" id="MF_00113">
    <property type="entry name" value="QueA"/>
    <property type="match status" value="1"/>
</dbReference>
<evidence type="ECO:0000256" key="2">
    <source>
        <dbReference type="ARBA" id="ARBA00004691"/>
    </source>
</evidence>
<dbReference type="PANTHER" id="PTHR30307">
    <property type="entry name" value="S-ADENOSYLMETHIONINE:TRNA RIBOSYLTRANSFERASE-ISOMERASE"/>
    <property type="match status" value="1"/>
</dbReference>